<evidence type="ECO:0000256" key="1">
    <source>
        <dbReference type="ARBA" id="ARBA00022603"/>
    </source>
</evidence>
<dbReference type="GO" id="GO:0008170">
    <property type="term" value="F:N-methyltransferase activity"/>
    <property type="evidence" value="ECO:0007669"/>
    <property type="project" value="InterPro"/>
</dbReference>
<evidence type="ECO:0000313" key="6">
    <source>
        <dbReference type="Proteomes" id="UP000324479"/>
    </source>
</evidence>
<comment type="similarity">
    <text evidence="3">Belongs to the N(4)/N(6)-methyltransferase family.</text>
</comment>
<sequence length="245" mass="27282">MTKQVDVICGDCREIVPTVGRFDFVFADPPALDNGQGAVPTAEYDSFTREWMKLCWRACSGILAAHGDDNLAESCLVAARRLKMRRIGWINWAYKPKQGDGKAWPDARRHCLIFARGDSPTWNPAAVCRQTELGRIRLPGTIWGGECDGPHWGRIIANSYERWEKSRGQLPEVYLARLIGAYTAPGARVLDPFAGSGTTAVVAQELGRECVTIDQSNDACEKVRRRLLVGALRDIGNHEIARCRR</sequence>
<evidence type="ECO:0000259" key="4">
    <source>
        <dbReference type="Pfam" id="PF01555"/>
    </source>
</evidence>
<dbReference type="Pfam" id="PF01555">
    <property type="entry name" value="N6_N4_Mtase"/>
    <property type="match status" value="1"/>
</dbReference>
<dbReference type="InterPro" id="IPR002941">
    <property type="entry name" value="DNA_methylase_N4/N6"/>
</dbReference>
<proteinExistence type="inferred from homology"/>
<organism evidence="5 6">
    <name type="scientific">Roseiconus nitratireducens</name>
    <dbReference type="NCBI Taxonomy" id="2605748"/>
    <lineage>
        <taxon>Bacteria</taxon>
        <taxon>Pseudomonadati</taxon>
        <taxon>Planctomycetota</taxon>
        <taxon>Planctomycetia</taxon>
        <taxon>Pirellulales</taxon>
        <taxon>Pirellulaceae</taxon>
        <taxon>Roseiconus</taxon>
    </lineage>
</organism>
<dbReference type="AlphaFoldDB" id="A0A5M6CTV8"/>
<dbReference type="EMBL" id="VWOX01000027">
    <property type="protein sequence ID" value="KAA5538718.1"/>
    <property type="molecule type" value="Genomic_DNA"/>
</dbReference>
<dbReference type="SUPFAM" id="SSF53335">
    <property type="entry name" value="S-adenosyl-L-methionine-dependent methyltransferases"/>
    <property type="match status" value="1"/>
</dbReference>
<dbReference type="Gene3D" id="3.40.50.150">
    <property type="entry name" value="Vaccinia Virus protein VP39"/>
    <property type="match status" value="1"/>
</dbReference>
<dbReference type="GO" id="GO:0032259">
    <property type="term" value="P:methylation"/>
    <property type="evidence" value="ECO:0007669"/>
    <property type="project" value="UniProtKB-KW"/>
</dbReference>
<gene>
    <name evidence="5" type="ORF">FYK55_26770</name>
</gene>
<dbReference type="GO" id="GO:0003677">
    <property type="term" value="F:DNA binding"/>
    <property type="evidence" value="ECO:0007669"/>
    <property type="project" value="InterPro"/>
</dbReference>
<dbReference type="Proteomes" id="UP000324479">
    <property type="component" value="Unassembled WGS sequence"/>
</dbReference>
<keyword evidence="1 5" id="KW-0489">Methyltransferase</keyword>
<dbReference type="PRINTS" id="PR00508">
    <property type="entry name" value="S21N4MTFRASE"/>
</dbReference>
<evidence type="ECO:0000313" key="5">
    <source>
        <dbReference type="EMBL" id="KAA5538718.1"/>
    </source>
</evidence>
<keyword evidence="2 5" id="KW-0808">Transferase</keyword>
<protein>
    <recommendedName>
        <fullName evidence="3">Methyltransferase</fullName>
        <ecNumber evidence="3">2.1.1.-</ecNumber>
    </recommendedName>
</protein>
<dbReference type="InterPro" id="IPR029063">
    <property type="entry name" value="SAM-dependent_MTases_sf"/>
</dbReference>
<dbReference type="InterPro" id="IPR001091">
    <property type="entry name" value="RM_Methyltransferase"/>
</dbReference>
<name>A0A5M6CTV8_9BACT</name>
<keyword evidence="6" id="KW-1185">Reference proteome</keyword>
<dbReference type="EC" id="2.1.1.-" evidence="3"/>
<evidence type="ECO:0000256" key="3">
    <source>
        <dbReference type="RuleBase" id="RU362026"/>
    </source>
</evidence>
<evidence type="ECO:0000256" key="2">
    <source>
        <dbReference type="ARBA" id="ARBA00022679"/>
    </source>
</evidence>
<feature type="domain" description="DNA methylase N-4/N-6" evidence="4">
    <location>
        <begin position="23"/>
        <end position="222"/>
    </location>
</feature>
<dbReference type="RefSeq" id="WP_150079715.1">
    <property type="nucleotide sequence ID" value="NZ_VWOX01000027.1"/>
</dbReference>
<accession>A0A5M6CTV8</accession>
<reference evidence="5 6" key="1">
    <citation type="submission" date="2019-08" db="EMBL/GenBank/DDBJ databases">
        <authorList>
            <person name="Dhanesh K."/>
            <person name="Kumar G."/>
            <person name="Sasikala C."/>
            <person name="Venkata Ramana C."/>
        </authorList>
    </citation>
    <scope>NUCLEOTIDE SEQUENCE [LARGE SCALE GENOMIC DNA]</scope>
    <source>
        <strain evidence="5 6">JC645</strain>
    </source>
</reference>
<comment type="caution">
    <text evidence="5">The sequence shown here is derived from an EMBL/GenBank/DDBJ whole genome shotgun (WGS) entry which is preliminary data.</text>
</comment>